<feature type="coiled-coil region" evidence="1">
    <location>
        <begin position="95"/>
        <end position="144"/>
    </location>
</feature>
<organism evidence="4 5">
    <name type="scientific">Candidatus Neptunichlamydia vexilliferae</name>
    <dbReference type="NCBI Taxonomy" id="1651774"/>
    <lineage>
        <taxon>Bacteria</taxon>
        <taxon>Pseudomonadati</taxon>
        <taxon>Chlamydiota</taxon>
        <taxon>Chlamydiia</taxon>
        <taxon>Parachlamydiales</taxon>
        <taxon>Simkaniaceae</taxon>
        <taxon>Candidatus Neptunichlamydia</taxon>
    </lineage>
</organism>
<dbReference type="Proteomes" id="UP001194714">
    <property type="component" value="Unassembled WGS sequence"/>
</dbReference>
<evidence type="ECO:0000256" key="1">
    <source>
        <dbReference type="SAM" id="Coils"/>
    </source>
</evidence>
<evidence type="ECO:0000256" key="3">
    <source>
        <dbReference type="SAM" id="Phobius"/>
    </source>
</evidence>
<keyword evidence="3" id="KW-1133">Transmembrane helix</keyword>
<name>A0ABS0B108_9BACT</name>
<feature type="transmembrane region" description="Helical" evidence="3">
    <location>
        <begin position="30"/>
        <end position="49"/>
    </location>
</feature>
<gene>
    <name evidence="4" type="ORF">NEPTK9_001603</name>
</gene>
<dbReference type="CDD" id="cd16430">
    <property type="entry name" value="TraB"/>
    <property type="match status" value="1"/>
</dbReference>
<evidence type="ECO:0000256" key="2">
    <source>
        <dbReference type="SAM" id="MobiDB-lite"/>
    </source>
</evidence>
<feature type="region of interest" description="Disordered" evidence="2">
    <location>
        <begin position="1"/>
        <end position="21"/>
    </location>
</feature>
<accession>A0ABS0B108</accession>
<sequence>MSPRKRSFSMPKEEKLQSPHQKTLKTQKKVYLLICVGIIGVLWGAFTLFSGNSKGSKPPEPFYSSPPETASHSLEPKNFRLSQIEWKQDEFENILTSLVSSQEELKETLQEVTQKSSQIASENVSFLKEELEDLKVTLKKDLKENNPSPLDCNLPIKIASLEEFQDEETPHVSAYIPAGTVVRCILVSAADCSVGVQQPKGPAKMLIRPLENGQLPRKVRVALKDSVILASAYGDLANERVYVRADRMTLVEPNGDFVETEVSAYVSGEDGREGVRGIVVDRSGSIITRAAFASFLQGIGQGVQATLNNQTIEKLSKVGDSQTILDVDTFRNAGMQGANTALNKLADYYIKRAEQLQPSIQVAAGRVIDLIFTHGVKIGENNLRKKLEIERSLAKEKKHG</sequence>
<protein>
    <recommendedName>
        <fullName evidence="6">Conjugal transfer protein TraB</fullName>
    </recommendedName>
</protein>
<keyword evidence="3" id="KW-0812">Transmembrane</keyword>
<evidence type="ECO:0008006" key="6">
    <source>
        <dbReference type="Google" id="ProtNLM"/>
    </source>
</evidence>
<reference evidence="4 5" key="1">
    <citation type="submission" date="2020-01" db="EMBL/GenBank/DDBJ databases">
        <title>Draft genome sequence of Cand. Neptunochlamydia vexilliferae K9.</title>
        <authorList>
            <person name="Schulz F."/>
            <person name="Koestlbacher S."/>
            <person name="Wascher F."/>
            <person name="Pizzetti I."/>
            <person name="Horn M."/>
        </authorList>
    </citation>
    <scope>NUCLEOTIDE SEQUENCE [LARGE SCALE GENOMIC DNA]</scope>
    <source>
        <strain evidence="4 5">K9</strain>
    </source>
</reference>
<comment type="caution">
    <text evidence="4">The sequence shown here is derived from an EMBL/GenBank/DDBJ whole genome shotgun (WGS) entry which is preliminary data.</text>
</comment>
<evidence type="ECO:0000313" key="5">
    <source>
        <dbReference type="Proteomes" id="UP001194714"/>
    </source>
</evidence>
<evidence type="ECO:0000313" key="4">
    <source>
        <dbReference type="EMBL" id="MBF5060077.1"/>
    </source>
</evidence>
<keyword evidence="3" id="KW-0472">Membrane</keyword>
<keyword evidence="1" id="KW-0175">Coiled coil</keyword>
<dbReference type="InterPro" id="IPR005498">
    <property type="entry name" value="T4SS_VirB10/TraB/TrbI"/>
</dbReference>
<dbReference type="Pfam" id="PF03743">
    <property type="entry name" value="TrbI"/>
    <property type="match status" value="1"/>
</dbReference>
<proteinExistence type="predicted"/>
<dbReference type="EMBL" id="JAAEJV010000071">
    <property type="protein sequence ID" value="MBF5060077.1"/>
    <property type="molecule type" value="Genomic_DNA"/>
</dbReference>
<keyword evidence="5" id="KW-1185">Reference proteome</keyword>